<name>A0A1F4T4K0_UNCSA</name>
<dbReference type="Proteomes" id="UP000178602">
    <property type="component" value="Unassembled WGS sequence"/>
</dbReference>
<dbReference type="PROSITE" id="PS51272">
    <property type="entry name" value="SLH"/>
    <property type="match status" value="1"/>
</dbReference>
<dbReference type="EMBL" id="MEUG01000001">
    <property type="protein sequence ID" value="OGC27419.1"/>
    <property type="molecule type" value="Genomic_DNA"/>
</dbReference>
<protein>
    <recommendedName>
        <fullName evidence="2">SLH domain-containing protein</fullName>
    </recommendedName>
</protein>
<evidence type="ECO:0000313" key="3">
    <source>
        <dbReference type="EMBL" id="OGC27419.1"/>
    </source>
</evidence>
<keyword evidence="1" id="KW-0732">Signal</keyword>
<dbReference type="PANTHER" id="PTHR43308">
    <property type="entry name" value="OUTER MEMBRANE PROTEIN ALPHA-RELATED"/>
    <property type="match status" value="1"/>
</dbReference>
<feature type="chain" id="PRO_5009514448" description="SLH domain-containing protein" evidence="1">
    <location>
        <begin position="22"/>
        <end position="466"/>
    </location>
</feature>
<sequence>MNKRTTAIFIVLGLLAGAALGQTDEVKIKDLPADHWANSAVYDLIRLGVTKGFPDGTYRGDQPITRYETALFLSKIADSLEGKDFEKELANLRDQIVELRRRPRSKDEVEVVGQYASRWEAGNVLATKGAKPGTLGNYRLVVTASREFSEGAGIKVNLDTMDYGFYDDGTGAAGHGKLVPELMDVESRIKLEPVEVKVLFGPGPKRRIADPTGSIPSDIGMTYIRPDSGVMAITQLYGAEIKGGFFSRQINDGDYSRNDFSGKVNSSLLTGSVGFDLNVVKLELTGDYLSSGYFTSADRTARAKVAVTAPLGEKMTASGSVGFGTERKKMMVAGSVSLNDPWDTGTVFTVQAAKIGAEYISPAFVQDRFDFAGYDNFNRPLENGTVNFGGKLVQMVAENAKLFGRGDIRMGSDLKYAGDLARFTAEGGIVYSLSSNIDLDAAYRVHQDMQLGDASDLAAVGLMYRF</sequence>
<dbReference type="Pfam" id="PF00395">
    <property type="entry name" value="SLH"/>
    <property type="match status" value="1"/>
</dbReference>
<organism evidence="3 4">
    <name type="scientific">candidate division WOR-1 bacterium RIFOXYC12_FULL_54_18</name>
    <dbReference type="NCBI Taxonomy" id="1802584"/>
    <lineage>
        <taxon>Bacteria</taxon>
        <taxon>Bacillati</taxon>
        <taxon>Saganbacteria</taxon>
    </lineage>
</organism>
<evidence type="ECO:0000256" key="1">
    <source>
        <dbReference type="SAM" id="SignalP"/>
    </source>
</evidence>
<evidence type="ECO:0000313" key="4">
    <source>
        <dbReference type="Proteomes" id="UP000178602"/>
    </source>
</evidence>
<reference evidence="3 4" key="1">
    <citation type="journal article" date="2016" name="Nat. Commun.">
        <title>Thousands of microbial genomes shed light on interconnected biogeochemical processes in an aquifer system.</title>
        <authorList>
            <person name="Anantharaman K."/>
            <person name="Brown C.T."/>
            <person name="Hug L.A."/>
            <person name="Sharon I."/>
            <person name="Castelle C.J."/>
            <person name="Probst A.J."/>
            <person name="Thomas B.C."/>
            <person name="Singh A."/>
            <person name="Wilkins M.J."/>
            <person name="Karaoz U."/>
            <person name="Brodie E.L."/>
            <person name="Williams K.H."/>
            <person name="Hubbard S.S."/>
            <person name="Banfield J.F."/>
        </authorList>
    </citation>
    <scope>NUCLEOTIDE SEQUENCE [LARGE SCALE GENOMIC DNA]</scope>
</reference>
<gene>
    <name evidence="3" type="ORF">A3K49_00065</name>
</gene>
<feature type="signal peptide" evidence="1">
    <location>
        <begin position="1"/>
        <end position="21"/>
    </location>
</feature>
<evidence type="ECO:0000259" key="2">
    <source>
        <dbReference type="PROSITE" id="PS51272"/>
    </source>
</evidence>
<dbReference type="PANTHER" id="PTHR43308:SF1">
    <property type="entry name" value="OUTER MEMBRANE PROTEIN ALPHA"/>
    <property type="match status" value="1"/>
</dbReference>
<dbReference type="AlphaFoldDB" id="A0A1F4T4K0"/>
<dbReference type="InterPro" id="IPR001119">
    <property type="entry name" value="SLH_dom"/>
</dbReference>
<dbReference type="InterPro" id="IPR051465">
    <property type="entry name" value="Cell_Envelope_Struct_Comp"/>
</dbReference>
<comment type="caution">
    <text evidence="3">The sequence shown here is derived from an EMBL/GenBank/DDBJ whole genome shotgun (WGS) entry which is preliminary data.</text>
</comment>
<proteinExistence type="predicted"/>
<accession>A0A1F4T4K0</accession>
<feature type="domain" description="SLH" evidence="2">
    <location>
        <begin position="24"/>
        <end position="87"/>
    </location>
</feature>